<comment type="caution">
    <text evidence="2">The sequence shown here is derived from an EMBL/GenBank/DDBJ whole genome shotgun (WGS) entry which is preliminary data.</text>
</comment>
<keyword evidence="3" id="KW-1185">Reference proteome</keyword>
<dbReference type="Proteomes" id="UP000828390">
    <property type="component" value="Unassembled WGS sequence"/>
</dbReference>
<evidence type="ECO:0000313" key="2">
    <source>
        <dbReference type="EMBL" id="KAH3799557.1"/>
    </source>
</evidence>
<organism evidence="2 3">
    <name type="scientific">Dreissena polymorpha</name>
    <name type="common">Zebra mussel</name>
    <name type="synonym">Mytilus polymorpha</name>
    <dbReference type="NCBI Taxonomy" id="45954"/>
    <lineage>
        <taxon>Eukaryota</taxon>
        <taxon>Metazoa</taxon>
        <taxon>Spiralia</taxon>
        <taxon>Lophotrochozoa</taxon>
        <taxon>Mollusca</taxon>
        <taxon>Bivalvia</taxon>
        <taxon>Autobranchia</taxon>
        <taxon>Heteroconchia</taxon>
        <taxon>Euheterodonta</taxon>
        <taxon>Imparidentia</taxon>
        <taxon>Neoheterodontei</taxon>
        <taxon>Myida</taxon>
        <taxon>Dreissenoidea</taxon>
        <taxon>Dreissenidae</taxon>
        <taxon>Dreissena</taxon>
    </lineage>
</organism>
<name>A0A9D4FJN1_DREPO</name>
<feature type="chain" id="PRO_5038342598" description="Fungal N-terminal domain-containing protein" evidence="1">
    <location>
        <begin position="29"/>
        <end position="76"/>
    </location>
</feature>
<sequence length="76" mass="8653">MSLFSQLVAGLATIFRILVALQKNYSLAERINAALDELEKATLKEMDEVQASWNACLKFDVDKCSRLHTVRTWSIH</sequence>
<evidence type="ECO:0000313" key="3">
    <source>
        <dbReference type="Proteomes" id="UP000828390"/>
    </source>
</evidence>
<accession>A0A9D4FJN1</accession>
<proteinExistence type="predicted"/>
<gene>
    <name evidence="2" type="ORF">DPMN_153168</name>
</gene>
<protein>
    <recommendedName>
        <fullName evidence="4">Fungal N-terminal domain-containing protein</fullName>
    </recommendedName>
</protein>
<feature type="signal peptide" evidence="1">
    <location>
        <begin position="1"/>
        <end position="28"/>
    </location>
</feature>
<evidence type="ECO:0000256" key="1">
    <source>
        <dbReference type="SAM" id="SignalP"/>
    </source>
</evidence>
<evidence type="ECO:0008006" key="4">
    <source>
        <dbReference type="Google" id="ProtNLM"/>
    </source>
</evidence>
<dbReference type="EMBL" id="JAIWYP010000007">
    <property type="protein sequence ID" value="KAH3799557.1"/>
    <property type="molecule type" value="Genomic_DNA"/>
</dbReference>
<reference evidence="2" key="1">
    <citation type="journal article" date="2019" name="bioRxiv">
        <title>The Genome of the Zebra Mussel, Dreissena polymorpha: A Resource for Invasive Species Research.</title>
        <authorList>
            <person name="McCartney M.A."/>
            <person name="Auch B."/>
            <person name="Kono T."/>
            <person name="Mallez S."/>
            <person name="Zhang Y."/>
            <person name="Obille A."/>
            <person name="Becker A."/>
            <person name="Abrahante J.E."/>
            <person name="Garbe J."/>
            <person name="Badalamenti J.P."/>
            <person name="Herman A."/>
            <person name="Mangelson H."/>
            <person name="Liachko I."/>
            <person name="Sullivan S."/>
            <person name="Sone E.D."/>
            <person name="Koren S."/>
            <person name="Silverstein K.A.T."/>
            <person name="Beckman K.B."/>
            <person name="Gohl D.M."/>
        </authorList>
    </citation>
    <scope>NUCLEOTIDE SEQUENCE</scope>
    <source>
        <strain evidence="2">Duluth1</strain>
        <tissue evidence="2">Whole animal</tissue>
    </source>
</reference>
<keyword evidence="1" id="KW-0732">Signal</keyword>
<reference evidence="2" key="2">
    <citation type="submission" date="2020-11" db="EMBL/GenBank/DDBJ databases">
        <authorList>
            <person name="McCartney M.A."/>
            <person name="Auch B."/>
            <person name="Kono T."/>
            <person name="Mallez S."/>
            <person name="Becker A."/>
            <person name="Gohl D.M."/>
            <person name="Silverstein K.A.T."/>
            <person name="Koren S."/>
            <person name="Bechman K.B."/>
            <person name="Herman A."/>
            <person name="Abrahante J.E."/>
            <person name="Garbe J."/>
        </authorList>
    </citation>
    <scope>NUCLEOTIDE SEQUENCE</scope>
    <source>
        <strain evidence="2">Duluth1</strain>
        <tissue evidence="2">Whole animal</tissue>
    </source>
</reference>
<dbReference type="AlphaFoldDB" id="A0A9D4FJN1"/>